<evidence type="ECO:0008006" key="4">
    <source>
        <dbReference type="Google" id="ProtNLM"/>
    </source>
</evidence>
<keyword evidence="1" id="KW-0472">Membrane</keyword>
<reference evidence="2 3" key="1">
    <citation type="submission" date="2021-08" db="EMBL/GenBank/DDBJ databases">
        <title>Nocardioides bacterium WL0053 sp. nov., isolated from the sediment.</title>
        <authorList>
            <person name="Wang L."/>
            <person name="Zhang D."/>
            <person name="Zhang A."/>
        </authorList>
    </citation>
    <scope>NUCLEOTIDE SEQUENCE [LARGE SCALE GENOMIC DNA]</scope>
    <source>
        <strain evidence="2 3">WL0053</strain>
    </source>
</reference>
<keyword evidence="3" id="KW-1185">Reference proteome</keyword>
<evidence type="ECO:0000313" key="2">
    <source>
        <dbReference type="EMBL" id="MBY9073365.1"/>
    </source>
</evidence>
<feature type="transmembrane region" description="Helical" evidence="1">
    <location>
        <begin position="65"/>
        <end position="88"/>
    </location>
</feature>
<dbReference type="Proteomes" id="UP000754710">
    <property type="component" value="Unassembled WGS sequence"/>
</dbReference>
<organism evidence="2 3">
    <name type="scientific">Nocardioides jiangsuensis</name>
    <dbReference type="NCBI Taxonomy" id="2866161"/>
    <lineage>
        <taxon>Bacteria</taxon>
        <taxon>Bacillati</taxon>
        <taxon>Actinomycetota</taxon>
        <taxon>Actinomycetes</taxon>
        <taxon>Propionibacteriales</taxon>
        <taxon>Nocardioidaceae</taxon>
        <taxon>Nocardioides</taxon>
    </lineage>
</organism>
<sequence>MTDTPMIARWVATGDSAKQAAGAFLKLTLRRPRWWVFVALVELLFAVLVALSFDERYAAVTRVLWAPVYALVPTLGIAGLVLGVGYLLNRRLFGQRLREGVVLESGIGERLLVLRGPLAETTLSFDGIASLRSSGNWVFLQQTGSPVLGVWPAELFPPADLARMARSIETRKS</sequence>
<keyword evidence="1" id="KW-0812">Transmembrane</keyword>
<comment type="caution">
    <text evidence="2">The sequence shown here is derived from an EMBL/GenBank/DDBJ whole genome shotgun (WGS) entry which is preliminary data.</text>
</comment>
<proteinExistence type="predicted"/>
<evidence type="ECO:0000313" key="3">
    <source>
        <dbReference type="Proteomes" id="UP000754710"/>
    </source>
</evidence>
<protein>
    <recommendedName>
        <fullName evidence="4">YcxB-like protein</fullName>
    </recommendedName>
</protein>
<name>A0ABS7REB1_9ACTN</name>
<evidence type="ECO:0000256" key="1">
    <source>
        <dbReference type="SAM" id="Phobius"/>
    </source>
</evidence>
<feature type="transmembrane region" description="Helical" evidence="1">
    <location>
        <begin position="34"/>
        <end position="53"/>
    </location>
</feature>
<gene>
    <name evidence="2" type="ORF">K1X13_00895</name>
</gene>
<dbReference type="RefSeq" id="WP_221023172.1">
    <property type="nucleotide sequence ID" value="NZ_JAIEZQ010000001.1"/>
</dbReference>
<accession>A0ABS7REB1</accession>
<keyword evidence="1" id="KW-1133">Transmembrane helix</keyword>
<dbReference type="EMBL" id="JAIEZQ010000001">
    <property type="protein sequence ID" value="MBY9073365.1"/>
    <property type="molecule type" value="Genomic_DNA"/>
</dbReference>